<dbReference type="OrthoDB" id="640249at2759"/>
<accession>A0A835WPM8</accession>
<dbReference type="Pfam" id="PF00112">
    <property type="entry name" value="Peptidase_C1"/>
    <property type="match status" value="1"/>
</dbReference>
<evidence type="ECO:0000259" key="3">
    <source>
        <dbReference type="SMART" id="SM00645"/>
    </source>
</evidence>
<comment type="caution">
    <text evidence="4">The sequence shown here is derived from an EMBL/GenBank/DDBJ whole genome shotgun (WGS) entry which is preliminary data.</text>
</comment>
<dbReference type="InterPro" id="IPR038765">
    <property type="entry name" value="Papain-like_cys_pep_sf"/>
</dbReference>
<dbReference type="InterPro" id="IPR013128">
    <property type="entry name" value="Peptidase_C1A"/>
</dbReference>
<proteinExistence type="inferred from homology"/>
<reference evidence="4" key="1">
    <citation type="journal article" date="2020" name="bioRxiv">
        <title>Comparative genomics of Chlamydomonas.</title>
        <authorList>
            <person name="Craig R.J."/>
            <person name="Hasan A.R."/>
            <person name="Ness R.W."/>
            <person name="Keightley P.D."/>
        </authorList>
    </citation>
    <scope>NUCLEOTIDE SEQUENCE</scope>
    <source>
        <strain evidence="4">CCAP 11/173</strain>
    </source>
</reference>
<evidence type="ECO:0000256" key="1">
    <source>
        <dbReference type="ARBA" id="ARBA00008455"/>
    </source>
</evidence>
<protein>
    <recommendedName>
        <fullName evidence="3">Peptidase C1A papain C-terminal domain-containing protein</fullName>
    </recommendedName>
</protein>
<evidence type="ECO:0000313" key="4">
    <source>
        <dbReference type="EMBL" id="KAG2451739.1"/>
    </source>
</evidence>
<dbReference type="PRINTS" id="PR00705">
    <property type="entry name" value="PAPAIN"/>
</dbReference>
<dbReference type="InterPro" id="IPR000668">
    <property type="entry name" value="Peptidase_C1A_C"/>
</dbReference>
<feature type="compositionally biased region" description="Basic and acidic residues" evidence="2">
    <location>
        <begin position="215"/>
        <end position="225"/>
    </location>
</feature>
<organism evidence="4 5">
    <name type="scientific">Chlamydomonas schloesseri</name>
    <dbReference type="NCBI Taxonomy" id="2026947"/>
    <lineage>
        <taxon>Eukaryota</taxon>
        <taxon>Viridiplantae</taxon>
        <taxon>Chlorophyta</taxon>
        <taxon>core chlorophytes</taxon>
        <taxon>Chlorophyceae</taxon>
        <taxon>CS clade</taxon>
        <taxon>Chlamydomonadales</taxon>
        <taxon>Chlamydomonadaceae</taxon>
        <taxon>Chlamydomonas</taxon>
    </lineage>
</organism>
<dbReference type="PANTHER" id="PTHR12411">
    <property type="entry name" value="CYSTEINE PROTEASE FAMILY C1-RELATED"/>
    <property type="match status" value="1"/>
</dbReference>
<name>A0A835WPM8_9CHLO</name>
<dbReference type="GO" id="GO:0006508">
    <property type="term" value="P:proteolysis"/>
    <property type="evidence" value="ECO:0007669"/>
    <property type="project" value="InterPro"/>
</dbReference>
<keyword evidence="5" id="KW-1185">Reference proteome</keyword>
<feature type="compositionally biased region" description="Gly residues" evidence="2">
    <location>
        <begin position="271"/>
        <end position="284"/>
    </location>
</feature>
<dbReference type="SMART" id="SM00645">
    <property type="entry name" value="Pept_C1"/>
    <property type="match status" value="1"/>
</dbReference>
<gene>
    <name evidence="4" type="ORF">HYH02_003519</name>
</gene>
<dbReference type="SUPFAM" id="SSF54001">
    <property type="entry name" value="Cysteine proteinases"/>
    <property type="match status" value="1"/>
</dbReference>
<dbReference type="GO" id="GO:0008234">
    <property type="term" value="F:cysteine-type peptidase activity"/>
    <property type="evidence" value="ECO:0007669"/>
    <property type="project" value="InterPro"/>
</dbReference>
<dbReference type="Gene3D" id="3.90.70.10">
    <property type="entry name" value="Cysteine proteinases"/>
    <property type="match status" value="1"/>
</dbReference>
<evidence type="ECO:0000256" key="2">
    <source>
        <dbReference type="SAM" id="MobiDB-lite"/>
    </source>
</evidence>
<comment type="similarity">
    <text evidence="1">Belongs to the peptidase C1 family.</text>
</comment>
<feature type="region of interest" description="Disordered" evidence="2">
    <location>
        <begin position="258"/>
        <end position="285"/>
    </location>
</feature>
<feature type="domain" description="Peptidase C1A papain C-terminal" evidence="3">
    <location>
        <begin position="27"/>
        <end position="261"/>
    </location>
</feature>
<dbReference type="AlphaFoldDB" id="A0A835WPM8"/>
<dbReference type="EMBL" id="JAEHOD010000007">
    <property type="protein sequence ID" value="KAG2451739.1"/>
    <property type="molecule type" value="Genomic_DNA"/>
</dbReference>
<evidence type="ECO:0000313" key="5">
    <source>
        <dbReference type="Proteomes" id="UP000613740"/>
    </source>
</evidence>
<sequence length="311" mass="33468">MGLVGGHWWLMRSGRNISDPRLVGSGGPRSFLSPLTNMHVPVGGCGSCWAHGAASVLADRANIQQGGQWPGAQLSVQHLIDCSGGGSCRGGGDEVAAYKYAAERGVPPETCSPYVAVDHPACTRLLHCYACWPHCRPVERYPRLTASEYGRIRGRLQMKAEIFARGPITCGMDSSKGVEAYRGGVYAEAKERPEVFHTVTVVGWGMQRPQQARQGQERRQQRHEEEDLEGGVEFWVVRNNWGEAWGERGFMRLVTSAYSPDGSSSSSSNGSGNGGGSSSSGGSGERYNLGIETDCSFAVPGRWVPASDLGF</sequence>
<dbReference type="Proteomes" id="UP000613740">
    <property type="component" value="Unassembled WGS sequence"/>
</dbReference>
<feature type="region of interest" description="Disordered" evidence="2">
    <location>
        <begin position="207"/>
        <end position="226"/>
    </location>
</feature>